<dbReference type="CDD" id="cd12087">
    <property type="entry name" value="TM_EGFR-like"/>
    <property type="match status" value="1"/>
</dbReference>
<evidence type="ECO:0000313" key="3">
    <source>
        <dbReference type="EMBL" id="KAK7998979.1"/>
    </source>
</evidence>
<feature type="region of interest" description="Disordered" evidence="1">
    <location>
        <begin position="92"/>
        <end position="127"/>
    </location>
</feature>
<comment type="caution">
    <text evidence="3">The sequence shown here is derived from an EMBL/GenBank/DDBJ whole genome shotgun (WGS) entry which is preliminary data.</text>
</comment>
<keyword evidence="4" id="KW-1185">Reference proteome</keyword>
<name>A0ABR1R487_9PEZI</name>
<reference evidence="3 4" key="1">
    <citation type="submission" date="2023-01" db="EMBL/GenBank/DDBJ databases">
        <title>Analysis of 21 Apiospora genomes using comparative genomics revels a genus with tremendous synthesis potential of carbohydrate active enzymes and secondary metabolites.</title>
        <authorList>
            <person name="Sorensen T."/>
        </authorList>
    </citation>
    <scope>NUCLEOTIDE SEQUENCE [LARGE SCALE GENOMIC DNA]</scope>
    <source>
        <strain evidence="3 4">CBS 20057</strain>
    </source>
</reference>
<accession>A0ABR1R487</accession>
<keyword evidence="2" id="KW-0472">Membrane</keyword>
<feature type="transmembrane region" description="Helical" evidence="2">
    <location>
        <begin position="142"/>
        <end position="165"/>
    </location>
</feature>
<protein>
    <submittedName>
        <fullName evidence="3">Uncharacterized protein</fullName>
    </submittedName>
</protein>
<evidence type="ECO:0000256" key="1">
    <source>
        <dbReference type="SAM" id="MobiDB-lite"/>
    </source>
</evidence>
<feature type="region of interest" description="Disordered" evidence="1">
    <location>
        <begin position="193"/>
        <end position="314"/>
    </location>
</feature>
<keyword evidence="2" id="KW-1133">Transmembrane helix</keyword>
<keyword evidence="2" id="KW-0812">Transmembrane</keyword>
<organism evidence="3 4">
    <name type="scientific">Apiospora marii</name>
    <dbReference type="NCBI Taxonomy" id="335849"/>
    <lineage>
        <taxon>Eukaryota</taxon>
        <taxon>Fungi</taxon>
        <taxon>Dikarya</taxon>
        <taxon>Ascomycota</taxon>
        <taxon>Pezizomycotina</taxon>
        <taxon>Sordariomycetes</taxon>
        <taxon>Xylariomycetidae</taxon>
        <taxon>Amphisphaeriales</taxon>
        <taxon>Apiosporaceae</taxon>
        <taxon>Apiospora</taxon>
    </lineage>
</organism>
<evidence type="ECO:0000313" key="4">
    <source>
        <dbReference type="Proteomes" id="UP001396898"/>
    </source>
</evidence>
<evidence type="ECO:0000256" key="2">
    <source>
        <dbReference type="SAM" id="Phobius"/>
    </source>
</evidence>
<feature type="compositionally biased region" description="Polar residues" evidence="1">
    <location>
        <begin position="270"/>
        <end position="281"/>
    </location>
</feature>
<dbReference type="EMBL" id="JAQQWI010000019">
    <property type="protein sequence ID" value="KAK7998979.1"/>
    <property type="molecule type" value="Genomic_DNA"/>
</dbReference>
<proteinExistence type="predicted"/>
<dbReference type="Proteomes" id="UP001396898">
    <property type="component" value="Unassembled WGS sequence"/>
</dbReference>
<feature type="compositionally biased region" description="Low complexity" evidence="1">
    <location>
        <begin position="219"/>
        <end position="229"/>
    </location>
</feature>
<gene>
    <name evidence="3" type="ORF">PG991_014654</name>
</gene>
<sequence length="376" mass="38890">MVGTDYTYTTSDRWAGAYEDGGFATFYTEGYGSVLVEDGTTVTCGSGSSMSAGTMTIYQTYPNGSPLWITYFCAQNWAANTIYRQLQETSSTTSTSTSSMSTTAATTTLASPGSSTNPTAASTQTDQDTDLADAAVTAPSQAWIAGAVVGPIAGCALVGFLVFWIMRRRAKKALAAANAAAIAASGAAASSTYNDNNNPHGGGPYHDNPQSPPLPPPSASSRPVSSAPPYAVPGGGGVGSAWDGQKQFDSRPLSSTTYASAPPQELANVPGTNSWHFQNATELAPPPPAAAEIGGTGGYGAATPPPPQELSNIPGSVDHQGWCTRCMRIAGDLGGVWMDLGLNSSRCPLILLPFASLYGCNDYFQSYRGVLSDFNF</sequence>